<dbReference type="EMBL" id="CR522870">
    <property type="protein sequence ID" value="CAG34784.1"/>
    <property type="molecule type" value="Genomic_DNA"/>
</dbReference>
<dbReference type="InterPro" id="IPR026350">
    <property type="entry name" value="GxxExxY"/>
</dbReference>
<name>Q6ASE2_DESPS</name>
<proteinExistence type="predicted"/>
<dbReference type="Proteomes" id="UP000000602">
    <property type="component" value="Chromosome"/>
</dbReference>
<evidence type="ECO:0000313" key="2">
    <source>
        <dbReference type="Proteomes" id="UP000000602"/>
    </source>
</evidence>
<accession>Q6ASE2</accession>
<reference evidence="2" key="1">
    <citation type="journal article" date="2004" name="Environ. Microbiol.">
        <title>The genome of Desulfotalea psychrophila, a sulfate-reducing bacterium from permanently cold Arctic sediments.</title>
        <authorList>
            <person name="Rabus R."/>
            <person name="Ruepp A."/>
            <person name="Frickey T."/>
            <person name="Rattei T."/>
            <person name="Fartmann B."/>
            <person name="Stark M."/>
            <person name="Bauer M."/>
            <person name="Zibat A."/>
            <person name="Lombardot T."/>
            <person name="Becker I."/>
            <person name="Amann J."/>
            <person name="Gellner K."/>
            <person name="Teeling H."/>
            <person name="Leuschner W.D."/>
            <person name="Gloeckner F.-O."/>
            <person name="Lupas A.N."/>
            <person name="Amann R."/>
            <person name="Klenk H.-P."/>
        </authorList>
    </citation>
    <scope>NUCLEOTIDE SEQUENCE [LARGE SCALE GENOMIC DNA]</scope>
    <source>
        <strain evidence="2">DSM 12343 / LSv54</strain>
    </source>
</reference>
<keyword evidence="2" id="KW-1185">Reference proteome</keyword>
<dbReference type="HOGENOM" id="CLU_134960_1_1_7"/>
<dbReference type="KEGG" id="dps:DP0055"/>
<dbReference type="eggNOG" id="COG0614">
    <property type="taxonomic scope" value="Bacteria"/>
</dbReference>
<evidence type="ECO:0008006" key="3">
    <source>
        <dbReference type="Google" id="ProtNLM"/>
    </source>
</evidence>
<dbReference type="NCBIfam" id="TIGR04256">
    <property type="entry name" value="GxxExxY"/>
    <property type="match status" value="1"/>
</dbReference>
<dbReference type="STRING" id="177439.DP0055"/>
<dbReference type="AlphaFoldDB" id="Q6ASE2"/>
<gene>
    <name evidence="1" type="ordered locus">DP0055</name>
</gene>
<organism evidence="1 2">
    <name type="scientific">Desulfotalea psychrophila (strain LSv54 / DSM 12343)</name>
    <dbReference type="NCBI Taxonomy" id="177439"/>
    <lineage>
        <taxon>Bacteria</taxon>
        <taxon>Pseudomonadati</taxon>
        <taxon>Thermodesulfobacteriota</taxon>
        <taxon>Desulfobulbia</taxon>
        <taxon>Desulfobulbales</taxon>
        <taxon>Desulfocapsaceae</taxon>
        <taxon>Desulfotalea</taxon>
    </lineage>
</organism>
<dbReference type="Pfam" id="PF13366">
    <property type="entry name" value="PDDEXK_3"/>
    <property type="match status" value="1"/>
</dbReference>
<protein>
    <recommendedName>
        <fullName evidence="3">GxxExxY protein</fullName>
    </recommendedName>
</protein>
<evidence type="ECO:0000313" key="1">
    <source>
        <dbReference type="EMBL" id="CAG34784.1"/>
    </source>
</evidence>
<sequence length="74" mass="8351">MLPLRYKGIEIDAGYRIDLLVVDELIIELKVVEALLPLHTAQVLTYMKLAGVHTGLLINFNVLRLVDGVRRLVL</sequence>